<protein>
    <recommendedName>
        <fullName evidence="4">Lipoprotein</fullName>
    </recommendedName>
</protein>
<comment type="caution">
    <text evidence="2">The sequence shown here is derived from an EMBL/GenBank/DDBJ whole genome shotgun (WGS) entry which is preliminary data.</text>
</comment>
<dbReference type="Proteomes" id="UP000824087">
    <property type="component" value="Unassembled WGS sequence"/>
</dbReference>
<dbReference type="EMBL" id="DVML01000040">
    <property type="protein sequence ID" value="HIU23237.1"/>
    <property type="molecule type" value="Genomic_DNA"/>
</dbReference>
<name>A0A9D1HVU9_9BACT</name>
<feature type="chain" id="PRO_5039127075" description="Lipoprotein" evidence="1">
    <location>
        <begin position="18"/>
        <end position="109"/>
    </location>
</feature>
<evidence type="ECO:0008006" key="4">
    <source>
        <dbReference type="Google" id="ProtNLM"/>
    </source>
</evidence>
<reference evidence="2" key="2">
    <citation type="journal article" date="2021" name="PeerJ">
        <title>Extensive microbial diversity within the chicken gut microbiome revealed by metagenomics and culture.</title>
        <authorList>
            <person name="Gilroy R."/>
            <person name="Ravi A."/>
            <person name="Getino M."/>
            <person name="Pursley I."/>
            <person name="Horton D.L."/>
            <person name="Alikhan N.F."/>
            <person name="Baker D."/>
            <person name="Gharbi K."/>
            <person name="Hall N."/>
            <person name="Watson M."/>
            <person name="Adriaenssens E.M."/>
            <person name="Foster-Nyarko E."/>
            <person name="Jarju S."/>
            <person name="Secka A."/>
            <person name="Antonio M."/>
            <person name="Oren A."/>
            <person name="Chaudhuri R.R."/>
            <person name="La Ragione R."/>
            <person name="Hildebrand F."/>
            <person name="Pallen M.J."/>
        </authorList>
    </citation>
    <scope>NUCLEOTIDE SEQUENCE</scope>
    <source>
        <strain evidence="2">CHK197-8231</strain>
    </source>
</reference>
<accession>A0A9D1HVU9</accession>
<keyword evidence="1" id="KW-0732">Signal</keyword>
<sequence length="109" mass="12167">MKKALLALILVASIAMVGCGKESTGDLEKKMEEYATTYYERYGTLVTGVSMDYEVTLGALRDMNESENVDEKDRFDLSMFEDCKDSTKATIKATSDQKIDSVKVKLNCK</sequence>
<feature type="signal peptide" evidence="1">
    <location>
        <begin position="1"/>
        <end position="17"/>
    </location>
</feature>
<evidence type="ECO:0000256" key="1">
    <source>
        <dbReference type="SAM" id="SignalP"/>
    </source>
</evidence>
<evidence type="ECO:0000313" key="2">
    <source>
        <dbReference type="EMBL" id="HIU23237.1"/>
    </source>
</evidence>
<proteinExistence type="predicted"/>
<dbReference type="AlphaFoldDB" id="A0A9D1HVU9"/>
<organism evidence="2 3">
    <name type="scientific">Candidatus Fimihabitans intestinipullorum</name>
    <dbReference type="NCBI Taxonomy" id="2840820"/>
    <lineage>
        <taxon>Bacteria</taxon>
        <taxon>Bacillati</taxon>
        <taxon>Mycoplasmatota</taxon>
        <taxon>Mycoplasmatota incertae sedis</taxon>
        <taxon>Candidatus Fimihabitans</taxon>
    </lineage>
</organism>
<reference evidence="2" key="1">
    <citation type="submission" date="2020-10" db="EMBL/GenBank/DDBJ databases">
        <authorList>
            <person name="Gilroy R."/>
        </authorList>
    </citation>
    <scope>NUCLEOTIDE SEQUENCE</scope>
    <source>
        <strain evidence="2">CHK197-8231</strain>
    </source>
</reference>
<dbReference type="PROSITE" id="PS51257">
    <property type="entry name" value="PROKAR_LIPOPROTEIN"/>
    <property type="match status" value="1"/>
</dbReference>
<evidence type="ECO:0000313" key="3">
    <source>
        <dbReference type="Proteomes" id="UP000824087"/>
    </source>
</evidence>
<gene>
    <name evidence="2" type="ORF">IAD49_06615</name>
</gene>